<gene>
    <name evidence="3" type="ORF">A9Q68_08425</name>
</gene>
<keyword evidence="4" id="KW-1185">Reference proteome</keyword>
<protein>
    <recommendedName>
        <fullName evidence="5">TcdA-E operon negative regulator</fullName>
    </recommendedName>
</protein>
<feature type="compositionally biased region" description="Basic and acidic residues" evidence="1">
    <location>
        <begin position="52"/>
        <end position="102"/>
    </location>
</feature>
<feature type="region of interest" description="Disordered" evidence="1">
    <location>
        <begin position="52"/>
        <end position="111"/>
    </location>
</feature>
<proteinExistence type="predicted"/>
<comment type="caution">
    <text evidence="3">The sequence shown here is derived from an EMBL/GenBank/DDBJ whole genome shotgun (WGS) entry which is preliminary data.</text>
</comment>
<evidence type="ECO:0000256" key="1">
    <source>
        <dbReference type="SAM" id="MobiDB-lite"/>
    </source>
</evidence>
<evidence type="ECO:0000313" key="3">
    <source>
        <dbReference type="EMBL" id="OJF71462.1"/>
    </source>
</evidence>
<evidence type="ECO:0008006" key="5">
    <source>
        <dbReference type="Google" id="ProtNLM"/>
    </source>
</evidence>
<keyword evidence="2" id="KW-1133">Transmembrane helix</keyword>
<evidence type="ECO:0000313" key="4">
    <source>
        <dbReference type="Proteomes" id="UP000182015"/>
    </source>
</evidence>
<sequence length="223" mass="24949">MLGFPIALLICAIAALRKNKKLKKQSLIAMGITFALFVIGLVIYKPEEEVKTTEPKQEKVAKTDKKTKSSSSKKEVKKETKKEVKKKTDDSSSTNKETKPSKETVPSSSEEVFDPNKYQVVDYNEWNHDKVELGTSVQITGNVIQVQKSDEEVDLRVALDDMYDQVVLVAIAADDYKDVIAEDDNVTIYGMNMGITSYETVMGNEMSLPLLMSTKYVVNSYGQ</sequence>
<feature type="transmembrane region" description="Helical" evidence="2">
    <location>
        <begin position="27"/>
        <end position="44"/>
    </location>
</feature>
<keyword evidence="2" id="KW-0472">Membrane</keyword>
<evidence type="ECO:0000256" key="2">
    <source>
        <dbReference type="SAM" id="Phobius"/>
    </source>
</evidence>
<keyword evidence="2" id="KW-0812">Transmembrane</keyword>
<dbReference type="EMBL" id="LZDD01000003">
    <property type="protein sequence ID" value="OJF71462.1"/>
    <property type="molecule type" value="Genomic_DNA"/>
</dbReference>
<dbReference type="STRING" id="1856638.A9Q68_08425"/>
<reference evidence="4" key="1">
    <citation type="submission" date="2016-06" db="EMBL/GenBank/DDBJ databases">
        <authorList>
            <person name="de Vries S.P.W."/>
            <person name="Hadjirin N.F."/>
            <person name="Lay E.M."/>
            <person name="Zadoks R.N."/>
            <person name="Peacock S.J."/>
            <person name="Parkhill J."/>
            <person name="Grant A.J."/>
            <person name="Mcdougall S."/>
            <person name="Holmes M.A."/>
        </authorList>
    </citation>
    <scope>NUCLEOTIDE SEQUENCE [LARGE SCALE GENOMIC DNA]</scope>
    <source>
        <strain evidence="4">NZ1587</strain>
    </source>
</reference>
<dbReference type="Proteomes" id="UP000182015">
    <property type="component" value="Unassembled WGS sequence"/>
</dbReference>
<dbReference type="AlphaFoldDB" id="A0A1L8ML11"/>
<organism evidence="3 4">
    <name type="scientific">Streptococcus bovimastitidis</name>
    <dbReference type="NCBI Taxonomy" id="1856638"/>
    <lineage>
        <taxon>Bacteria</taxon>
        <taxon>Bacillati</taxon>
        <taxon>Bacillota</taxon>
        <taxon>Bacilli</taxon>
        <taxon>Lactobacillales</taxon>
        <taxon>Streptococcaceae</taxon>
        <taxon>Streptococcus</taxon>
    </lineage>
</organism>
<accession>A0A1L8ML11</accession>
<name>A0A1L8ML11_9STRE</name>